<reference evidence="8" key="1">
    <citation type="submission" date="2020-05" db="EMBL/GenBank/DDBJ databases">
        <authorList>
            <person name="Chiriac C."/>
            <person name="Salcher M."/>
            <person name="Ghai R."/>
            <person name="Kavagutti S V."/>
        </authorList>
    </citation>
    <scope>NUCLEOTIDE SEQUENCE</scope>
</reference>
<feature type="transmembrane region" description="Helical" evidence="6">
    <location>
        <begin position="264"/>
        <end position="284"/>
    </location>
</feature>
<evidence type="ECO:0000313" key="9">
    <source>
        <dbReference type="EMBL" id="CAB4888346.1"/>
    </source>
</evidence>
<feature type="transmembrane region" description="Helical" evidence="6">
    <location>
        <begin position="239"/>
        <end position="258"/>
    </location>
</feature>
<organism evidence="8">
    <name type="scientific">freshwater metagenome</name>
    <dbReference type="NCBI Taxonomy" id="449393"/>
    <lineage>
        <taxon>unclassified sequences</taxon>
        <taxon>metagenomes</taxon>
        <taxon>ecological metagenomes</taxon>
    </lineage>
</organism>
<dbReference type="GO" id="GO:0016757">
    <property type="term" value="F:glycosyltransferase activity"/>
    <property type="evidence" value="ECO:0007669"/>
    <property type="project" value="UniProtKB-KW"/>
</dbReference>
<dbReference type="GO" id="GO:0005886">
    <property type="term" value="C:plasma membrane"/>
    <property type="evidence" value="ECO:0007669"/>
    <property type="project" value="UniProtKB-SubCell"/>
</dbReference>
<dbReference type="SUPFAM" id="SSF53448">
    <property type="entry name" value="Nucleotide-diphospho-sugar transferases"/>
    <property type="match status" value="1"/>
</dbReference>
<keyword evidence="6" id="KW-1133">Transmembrane helix</keyword>
<protein>
    <submittedName>
        <fullName evidence="8">Unannotated protein</fullName>
    </submittedName>
</protein>
<dbReference type="InterPro" id="IPR029044">
    <property type="entry name" value="Nucleotide-diphossugar_trans"/>
</dbReference>
<evidence type="ECO:0000256" key="5">
    <source>
        <dbReference type="ARBA" id="ARBA00023136"/>
    </source>
</evidence>
<keyword evidence="4" id="KW-0808">Transferase</keyword>
<dbReference type="Pfam" id="PF00535">
    <property type="entry name" value="Glycos_transf_2"/>
    <property type="match status" value="1"/>
</dbReference>
<name>A0A6J6Q8H9_9ZZZZ</name>
<evidence type="ECO:0000256" key="3">
    <source>
        <dbReference type="ARBA" id="ARBA00022676"/>
    </source>
</evidence>
<dbReference type="Gene3D" id="3.90.550.10">
    <property type="entry name" value="Spore Coat Polysaccharide Biosynthesis Protein SpsA, Chain A"/>
    <property type="match status" value="1"/>
</dbReference>
<evidence type="ECO:0000313" key="10">
    <source>
        <dbReference type="EMBL" id="CAB5017965.1"/>
    </source>
</evidence>
<evidence type="ECO:0000256" key="6">
    <source>
        <dbReference type="SAM" id="Phobius"/>
    </source>
</evidence>
<evidence type="ECO:0000256" key="4">
    <source>
        <dbReference type="ARBA" id="ARBA00022679"/>
    </source>
</evidence>
<accession>A0A6J6Q8H9</accession>
<keyword evidence="5 6" id="KW-0472">Membrane</keyword>
<dbReference type="AlphaFoldDB" id="A0A6J6Q8H9"/>
<dbReference type="PANTHER" id="PTHR43646">
    <property type="entry name" value="GLYCOSYLTRANSFERASE"/>
    <property type="match status" value="1"/>
</dbReference>
<feature type="transmembrane region" description="Helical" evidence="6">
    <location>
        <begin position="296"/>
        <end position="316"/>
    </location>
</feature>
<proteinExistence type="predicted"/>
<keyword evidence="3" id="KW-0328">Glycosyltransferase</keyword>
<feature type="domain" description="Glycosyltransferase 2-like" evidence="7">
    <location>
        <begin position="6"/>
        <end position="126"/>
    </location>
</feature>
<dbReference type="CDD" id="cd02525">
    <property type="entry name" value="Succinoglycan_BP_ExoA"/>
    <property type="match status" value="1"/>
</dbReference>
<keyword evidence="2" id="KW-1003">Cell membrane</keyword>
<evidence type="ECO:0000259" key="7">
    <source>
        <dbReference type="Pfam" id="PF00535"/>
    </source>
</evidence>
<dbReference type="EMBL" id="CAFBMF010000004">
    <property type="protein sequence ID" value="CAB4888346.1"/>
    <property type="molecule type" value="Genomic_DNA"/>
</dbReference>
<gene>
    <name evidence="8" type="ORF">UFOPK2658_00161</name>
    <name evidence="9" type="ORF">UFOPK3494_00123</name>
    <name evidence="10" type="ORF">UFOPK4134_00098</name>
</gene>
<dbReference type="EMBL" id="CAEZYH010000003">
    <property type="protein sequence ID" value="CAB4707116.1"/>
    <property type="molecule type" value="Genomic_DNA"/>
</dbReference>
<evidence type="ECO:0000256" key="2">
    <source>
        <dbReference type="ARBA" id="ARBA00022475"/>
    </source>
</evidence>
<evidence type="ECO:0000313" key="8">
    <source>
        <dbReference type="EMBL" id="CAB4707116.1"/>
    </source>
</evidence>
<keyword evidence="6" id="KW-0812">Transmembrane</keyword>
<evidence type="ECO:0000256" key="1">
    <source>
        <dbReference type="ARBA" id="ARBA00004236"/>
    </source>
</evidence>
<dbReference type="EMBL" id="CAFBPS010000003">
    <property type="protein sequence ID" value="CAB5017965.1"/>
    <property type="molecule type" value="Genomic_DNA"/>
</dbReference>
<dbReference type="InterPro" id="IPR001173">
    <property type="entry name" value="Glyco_trans_2-like"/>
</dbReference>
<comment type="subcellular location">
    <subcellularLocation>
        <location evidence="1">Cell membrane</location>
    </subcellularLocation>
</comment>
<sequence length="334" mass="37277">MSTPITIILPTLNERGYIRDCLDCLKNQDYPNIVEILVVDGGSKDGTQEIVLAEGGNVRLIDNPRMTAAAAMNIGIQACSTALYVRVDAHTLYATDYVSQSVATFNESDAKVVGGPMRPVGTNPFGRAVSAVTTSPLGVGPGRFHYSEKLEEVETVYLGIFDRDFVIKVGGYDETNLQWAAEDQELNYRIRKAGGKILLDPRIKSTYFPRDNARALARQYHNYGMCKASTLAKHKVLPYWRPLAPAIMVMLCFLWIPITIVFGVWYLSLLPFVAYIASALAIGLRMSKERGVTPHRVALTISICHWCYGFGFWRGVLRILSFRKFDTRPKGGRR</sequence>
<dbReference type="PANTHER" id="PTHR43646:SF2">
    <property type="entry name" value="GLYCOSYLTRANSFERASE 2-LIKE DOMAIN-CONTAINING PROTEIN"/>
    <property type="match status" value="1"/>
</dbReference>